<keyword evidence="6" id="KW-1185">Reference proteome</keyword>
<sequence length="669" mass="73949">MQAPTWNLKRRLEVLDLRDIDRVKLSAQEPRKRNITILNWGKSIRADGKTLFAIARAPFLGGDTGFERKKTAVKAWLSQHEAVQDYFVACSAQVISGNLDAIFEVLDLYGGPCFKAQLPVPEEARRSHQKQQKQTSTPVAAQQAQTSASAAPMTLAQMVREMKQGEKKCTVTIGSSSPVVLPGKAPPANPATPTSNTQQTRYHLRSAGELQSMSSGASSPGTPQTRYNLRSSTKRADVADASSSVSSWSHLLPSGLAPPDFTRQQPPHSPQRAKDTESPLDPLSQPLASKMTALLEHSSRPGTQQVSVPSFNEKEGLQPQPLQQVKGLPSGRPDWKMSLSERLGHFRIEPFDAAKLRSLQSSERDRYVSTWHKITSKGLTGLKYFPAYASSQDGSNKAETAYEWRERFWRELSPSKRGELTRVVAELQQEAKGATARFANLIASELGAYIAITAFYPGVEFPKPDIRHPRYEHLDLDAIIGDPFADKLKQLNDCFEGEDQDLFNYHLFPMICEGLGTVSVEPAVQSMVDLLWQGLPQEKASTWKDGAWWLKSQLKHNDPLGLVKLLPCKPFDGSTDYHEMAEDLLLRWAKGEVQLVGETPEEDTELPSTGRSEQPSSTSSTLFPSIPEPGTPSTEEITSLMGKVSTPNQDDNLLQTRAARGLESSVWAH</sequence>
<organism evidence="3 5">
    <name type="scientific">Cercospora beticola</name>
    <name type="common">Sugarbeet leaf spot fungus</name>
    <dbReference type="NCBI Taxonomy" id="122368"/>
    <lineage>
        <taxon>Eukaryota</taxon>
        <taxon>Fungi</taxon>
        <taxon>Dikarya</taxon>
        <taxon>Ascomycota</taxon>
        <taxon>Pezizomycotina</taxon>
        <taxon>Dothideomycetes</taxon>
        <taxon>Dothideomycetidae</taxon>
        <taxon>Mycosphaerellales</taxon>
        <taxon>Mycosphaerellaceae</taxon>
        <taxon>Cercospora</taxon>
    </lineage>
</organism>
<dbReference type="AlphaFoldDB" id="A0A2G5HDR0"/>
<evidence type="ECO:0000313" key="6">
    <source>
        <dbReference type="Proteomes" id="UP001302367"/>
    </source>
</evidence>
<dbReference type="OrthoDB" id="3645903at2759"/>
<feature type="compositionally biased region" description="Polar residues" evidence="2">
    <location>
        <begin position="606"/>
        <end position="623"/>
    </location>
</feature>
<protein>
    <submittedName>
        <fullName evidence="3">Uncharacterized protein</fullName>
    </submittedName>
</protein>
<reference evidence="3 5" key="1">
    <citation type="submission" date="2015-10" db="EMBL/GenBank/DDBJ databases">
        <title>The cercosporin biosynthetic gene cluster was horizontally transferred to several fungal lineages and shown to be expanded in Cercospora beticola based on microsynteny with recipient genomes.</title>
        <authorList>
            <person name="De Jonge R."/>
            <person name="Ebert M.K."/>
            <person name="Suttle J.C."/>
            <person name="Jurick Ii W.M."/>
            <person name="Secor G.A."/>
            <person name="Thomma B.P."/>
            <person name="Van De Peer Y."/>
            <person name="Bolton M.D."/>
        </authorList>
    </citation>
    <scope>NUCLEOTIDE SEQUENCE [LARGE SCALE GENOMIC DNA]</scope>
    <source>
        <strain evidence="3 5">09-40</strain>
    </source>
</reference>
<evidence type="ECO:0000256" key="2">
    <source>
        <dbReference type="SAM" id="MobiDB-lite"/>
    </source>
</evidence>
<evidence type="ECO:0000313" key="5">
    <source>
        <dbReference type="Proteomes" id="UP000230605"/>
    </source>
</evidence>
<feature type="region of interest" description="Disordered" evidence="2">
    <location>
        <begin position="598"/>
        <end position="669"/>
    </location>
</feature>
<accession>A0A2G5HDR0</accession>
<feature type="region of interest" description="Disordered" evidence="2">
    <location>
        <begin position="247"/>
        <end position="284"/>
    </location>
</feature>
<dbReference type="EMBL" id="CP134192">
    <property type="protein sequence ID" value="WPB08215.1"/>
    <property type="molecule type" value="Genomic_DNA"/>
</dbReference>
<dbReference type="Proteomes" id="UP001302367">
    <property type="component" value="Chromosome 9"/>
</dbReference>
<dbReference type="Proteomes" id="UP000230605">
    <property type="component" value="Chromosome 9"/>
</dbReference>
<feature type="compositionally biased region" description="Low complexity" evidence="2">
    <location>
        <begin position="134"/>
        <end position="152"/>
    </location>
</feature>
<feature type="region of interest" description="Disordered" evidence="2">
    <location>
        <begin position="121"/>
        <end position="152"/>
    </location>
</feature>
<keyword evidence="1" id="KW-0175">Coiled coil</keyword>
<dbReference type="EMBL" id="LKMD01000107">
    <property type="protein sequence ID" value="PIA90687.1"/>
    <property type="molecule type" value="Genomic_DNA"/>
</dbReference>
<feature type="compositionally biased region" description="Polar residues" evidence="2">
    <location>
        <begin position="209"/>
        <end position="231"/>
    </location>
</feature>
<gene>
    <name evidence="3" type="ORF">CB0940_11370</name>
    <name evidence="4" type="ORF">RHO25_012880</name>
</gene>
<reference evidence="4 6" key="2">
    <citation type="submission" date="2023-09" db="EMBL/GenBank/DDBJ databases">
        <title>Complete-Gapless Cercospora beticola genome.</title>
        <authorList>
            <person name="Wyatt N.A."/>
            <person name="Spanner R.E."/>
            <person name="Bolton M.D."/>
        </authorList>
    </citation>
    <scope>NUCLEOTIDE SEQUENCE [LARGE SCALE GENOMIC DNA]</scope>
    <source>
        <strain evidence="4">Cb09-40</strain>
    </source>
</reference>
<evidence type="ECO:0000313" key="4">
    <source>
        <dbReference type="EMBL" id="WPB08215.1"/>
    </source>
</evidence>
<evidence type="ECO:0000256" key="1">
    <source>
        <dbReference type="SAM" id="Coils"/>
    </source>
</evidence>
<name>A0A2G5HDR0_CERBT</name>
<feature type="region of interest" description="Disordered" evidence="2">
    <location>
        <begin position="174"/>
        <end position="235"/>
    </location>
</feature>
<feature type="coiled-coil region" evidence="1">
    <location>
        <begin position="417"/>
        <end position="444"/>
    </location>
</feature>
<feature type="region of interest" description="Disordered" evidence="2">
    <location>
        <begin position="312"/>
        <end position="333"/>
    </location>
</feature>
<feature type="compositionally biased region" description="Polar residues" evidence="2">
    <location>
        <begin position="645"/>
        <end position="655"/>
    </location>
</feature>
<proteinExistence type="predicted"/>
<evidence type="ECO:0000313" key="3">
    <source>
        <dbReference type="EMBL" id="PIA90687.1"/>
    </source>
</evidence>